<evidence type="ECO:0000256" key="10">
    <source>
        <dbReference type="ARBA" id="ARBA00022989"/>
    </source>
</evidence>
<keyword evidence="10 13" id="KW-1133">Transmembrane helix</keyword>
<evidence type="ECO:0000259" key="14">
    <source>
        <dbReference type="SMART" id="SM00831"/>
    </source>
</evidence>
<dbReference type="InterPro" id="IPR044492">
    <property type="entry name" value="P_typ_ATPase_HD_dom"/>
</dbReference>
<dbReference type="FunFam" id="3.40.50.1000:FF:000001">
    <property type="entry name" value="Phospholipid-transporting ATPase IC"/>
    <property type="match status" value="1"/>
</dbReference>
<keyword evidence="3" id="KW-0597">Phosphoprotein</keyword>
<feature type="transmembrane region" description="Helical" evidence="13">
    <location>
        <begin position="687"/>
        <end position="706"/>
    </location>
</feature>
<dbReference type="Pfam" id="PF00690">
    <property type="entry name" value="Cation_ATPase_N"/>
    <property type="match status" value="1"/>
</dbReference>
<evidence type="ECO:0000313" key="15">
    <source>
        <dbReference type="EMBL" id="RQT18965.1"/>
    </source>
</evidence>
<dbReference type="PROSITE" id="PS00154">
    <property type="entry name" value="ATPASE_E1_E2"/>
    <property type="match status" value="1"/>
</dbReference>
<dbReference type="Pfam" id="PF00122">
    <property type="entry name" value="E1-E2_ATPase"/>
    <property type="match status" value="1"/>
</dbReference>
<feature type="transmembrane region" description="Helical" evidence="13">
    <location>
        <begin position="211"/>
        <end position="236"/>
    </location>
</feature>
<feature type="transmembrane region" description="Helical" evidence="13">
    <location>
        <begin position="248"/>
        <end position="275"/>
    </location>
</feature>
<dbReference type="InterPro" id="IPR036412">
    <property type="entry name" value="HAD-like_sf"/>
</dbReference>
<dbReference type="PRINTS" id="PR00120">
    <property type="entry name" value="HATPASE"/>
</dbReference>
<dbReference type="GO" id="GO:0005524">
    <property type="term" value="F:ATP binding"/>
    <property type="evidence" value="ECO:0007669"/>
    <property type="project" value="UniProtKB-KW"/>
</dbReference>
<dbReference type="FunFam" id="3.40.50.1000:FF:000211">
    <property type="entry name" value="Plasma membrane ATPase"/>
    <property type="match status" value="1"/>
</dbReference>
<dbReference type="Gene3D" id="2.70.150.10">
    <property type="entry name" value="Calcium-transporting ATPase, cytoplasmic transduction domain A"/>
    <property type="match status" value="1"/>
</dbReference>
<protein>
    <submittedName>
        <fullName evidence="15">HAD family hydrolase</fullName>
    </submittedName>
</protein>
<sequence length="778" mass="82026">MEKTATLESTAGLSTAEARERAKKFGPNTIREQAAPYWRVLLPKFWAPVPWLLEAAIVLQIGMGAYIEAAVVGVLLVFNAVLGIVQEHRAGVALAALKLRLEPTALVCRDGQWTRLPAADLVPGDAVQLALGGVVPADVRVTRGSVMVDQSMLTGESVPVEVQLGGMVHAGSLVRSGRASAMVTATGAHTYFGRTVELVRIAHAPSSEQHAVLAAVKGLGLVNGIVALVSVGYAYLLGFPGAELMRLALTALLATVPVALPATFTLSAALSALALSRRGALLTRLSAVHEAAAMDVLCSDKTGTLTQNALEVEETSPMPGFDRERLLFLAAMASSRTGDDPLDAAVQRAAASLIPERYDREPTRFVPFDPETKISEAYLSDDGHEPMRVVKGALQAIEQIADVAPGARAKSDELAHQGHRIIAVAVGAPGSSMQLAGLIALSDPPRTDSAQLIGALKGLGVRTVMVTGDSAATASVIAGKVGLRPTPYPAAASYHHADLQQFDVYARVLPEDKYRLVEELQHRGHVVGMCGDGANDAPALSQAQIGIAVSSATDAAKAAAAIVLTEPGLAGILSTVQEGRSAFRRLQTYALNMLVKKIEVVLLLAYGLVVVHRALLTPMMMVLLLVTNDFLTMSLTTDRARPAPAPSVWHMRRIVTAATIFGSCKLLFSGGIVAAGALYGRFPIRELQSLSFLAIAFGNQAVLYVLRERGHLWHSRPGRWLLLSSAIDVTLVAVVVLSGTLMAALPWSLVAAVAITAIGFALLLDQLKIPVEAALRLG</sequence>
<dbReference type="SMART" id="SM00831">
    <property type="entry name" value="Cation_ATPase_N"/>
    <property type="match status" value="1"/>
</dbReference>
<dbReference type="InterPro" id="IPR023299">
    <property type="entry name" value="ATPase_P-typ_cyto_dom_N"/>
</dbReference>
<dbReference type="SUPFAM" id="SSF81665">
    <property type="entry name" value="Calcium ATPase, transmembrane domain M"/>
    <property type="match status" value="1"/>
</dbReference>
<dbReference type="SFLD" id="SFLDG00002">
    <property type="entry name" value="C1.7:_P-type_atpase_like"/>
    <property type="match status" value="1"/>
</dbReference>
<keyword evidence="7" id="KW-0067">ATP-binding</keyword>
<keyword evidence="8" id="KW-0460">Magnesium</keyword>
<feature type="region of interest" description="Disordered" evidence="12">
    <location>
        <begin position="1"/>
        <end position="20"/>
    </location>
</feature>
<keyword evidence="6" id="KW-0547">Nucleotide-binding</keyword>
<dbReference type="InterPro" id="IPR023214">
    <property type="entry name" value="HAD_sf"/>
</dbReference>
<evidence type="ECO:0000256" key="13">
    <source>
        <dbReference type="SAM" id="Phobius"/>
    </source>
</evidence>
<dbReference type="PANTHER" id="PTHR42861">
    <property type="entry name" value="CALCIUM-TRANSPORTING ATPASE"/>
    <property type="match status" value="1"/>
</dbReference>
<feature type="transmembrane region" description="Helical" evidence="13">
    <location>
        <begin position="718"/>
        <end position="738"/>
    </location>
</feature>
<evidence type="ECO:0000256" key="1">
    <source>
        <dbReference type="ARBA" id="ARBA00004141"/>
    </source>
</evidence>
<accession>A0A3N8Q5R6</accession>
<evidence type="ECO:0000256" key="12">
    <source>
        <dbReference type="SAM" id="MobiDB-lite"/>
    </source>
</evidence>
<gene>
    <name evidence="15" type="ORF">DF037_34465</name>
</gene>
<dbReference type="Proteomes" id="UP000269271">
    <property type="component" value="Unassembled WGS sequence"/>
</dbReference>
<comment type="similarity">
    <text evidence="2">Belongs to the cation transport ATPase (P-type) (TC 3.A.3) family. Type IIIA subfamily.</text>
</comment>
<dbReference type="SFLD" id="SFLDS00003">
    <property type="entry name" value="Haloacid_Dehalogenase"/>
    <property type="match status" value="1"/>
</dbReference>
<evidence type="ECO:0000256" key="11">
    <source>
        <dbReference type="ARBA" id="ARBA00023136"/>
    </source>
</evidence>
<dbReference type="FunFam" id="2.70.150.10:FF:000042">
    <property type="entry name" value="Plasma membrane ATPase"/>
    <property type="match status" value="1"/>
</dbReference>
<dbReference type="InterPro" id="IPR059000">
    <property type="entry name" value="ATPase_P-type_domA"/>
</dbReference>
<feature type="transmembrane region" description="Helical" evidence="13">
    <location>
        <begin position="744"/>
        <end position="764"/>
    </location>
</feature>
<dbReference type="InterPro" id="IPR001757">
    <property type="entry name" value="P_typ_ATPase"/>
</dbReference>
<reference evidence="15 16" key="1">
    <citation type="submission" date="2018-08" db="EMBL/GenBank/DDBJ databases">
        <title>Comparative analysis of Burkholderia isolates from Puerto Rico.</title>
        <authorList>
            <person name="Hall C."/>
            <person name="Sahl J."/>
            <person name="Wagner D."/>
        </authorList>
    </citation>
    <scope>NUCLEOTIDE SEQUENCE [LARGE SCALE GENOMIC DNA]</scope>
    <source>
        <strain evidence="15 16">Bp9001</strain>
    </source>
</reference>
<dbReference type="SUPFAM" id="SSF56784">
    <property type="entry name" value="HAD-like"/>
    <property type="match status" value="1"/>
</dbReference>
<feature type="transmembrane region" description="Helical" evidence="13">
    <location>
        <begin position="615"/>
        <end position="633"/>
    </location>
</feature>
<dbReference type="InterPro" id="IPR004014">
    <property type="entry name" value="ATPase_P-typ_cation-transptr_N"/>
</dbReference>
<dbReference type="InterPro" id="IPR023298">
    <property type="entry name" value="ATPase_P-typ_TM_dom_sf"/>
</dbReference>
<dbReference type="PRINTS" id="PR00119">
    <property type="entry name" value="CATATPASE"/>
</dbReference>
<dbReference type="GO" id="GO:0016887">
    <property type="term" value="F:ATP hydrolysis activity"/>
    <property type="evidence" value="ECO:0007669"/>
    <property type="project" value="InterPro"/>
</dbReference>
<evidence type="ECO:0000256" key="4">
    <source>
        <dbReference type="ARBA" id="ARBA00022692"/>
    </source>
</evidence>
<keyword evidence="9" id="KW-1278">Translocase</keyword>
<keyword evidence="5" id="KW-0479">Metal-binding</keyword>
<evidence type="ECO:0000256" key="5">
    <source>
        <dbReference type="ARBA" id="ARBA00022723"/>
    </source>
</evidence>
<dbReference type="InterPro" id="IPR018303">
    <property type="entry name" value="ATPase_P-typ_P_site"/>
</dbReference>
<dbReference type="RefSeq" id="WP_124619728.1">
    <property type="nucleotide sequence ID" value="NZ_QTQX01000031.1"/>
</dbReference>
<dbReference type="NCBIfam" id="TIGR01494">
    <property type="entry name" value="ATPase_P-type"/>
    <property type="match status" value="2"/>
</dbReference>
<evidence type="ECO:0000256" key="7">
    <source>
        <dbReference type="ARBA" id="ARBA00022840"/>
    </source>
</evidence>
<feature type="transmembrane region" description="Helical" evidence="13">
    <location>
        <begin position="51"/>
        <end position="78"/>
    </location>
</feature>
<comment type="subcellular location">
    <subcellularLocation>
        <location evidence="1">Membrane</location>
        <topology evidence="1">Multi-pass membrane protein</topology>
    </subcellularLocation>
</comment>
<dbReference type="Pfam" id="PF00702">
    <property type="entry name" value="Hydrolase"/>
    <property type="match status" value="1"/>
</dbReference>
<evidence type="ECO:0000256" key="9">
    <source>
        <dbReference type="ARBA" id="ARBA00022967"/>
    </source>
</evidence>
<dbReference type="AlphaFoldDB" id="A0A3N8Q5R6"/>
<dbReference type="Gene3D" id="1.20.1110.10">
    <property type="entry name" value="Calcium-transporting ATPase, transmembrane domain"/>
    <property type="match status" value="1"/>
</dbReference>
<dbReference type="GO" id="GO:0046872">
    <property type="term" value="F:metal ion binding"/>
    <property type="evidence" value="ECO:0007669"/>
    <property type="project" value="UniProtKB-KW"/>
</dbReference>
<dbReference type="GO" id="GO:0015662">
    <property type="term" value="F:P-type ion transporter activity"/>
    <property type="evidence" value="ECO:0007669"/>
    <property type="project" value="UniProtKB-ARBA"/>
</dbReference>
<dbReference type="InterPro" id="IPR008250">
    <property type="entry name" value="ATPase_P-typ_transduc_dom_A_sf"/>
</dbReference>
<evidence type="ECO:0000256" key="6">
    <source>
        <dbReference type="ARBA" id="ARBA00022741"/>
    </source>
</evidence>
<evidence type="ECO:0000313" key="16">
    <source>
        <dbReference type="Proteomes" id="UP000269271"/>
    </source>
</evidence>
<name>A0A3N8Q5R6_9BURK</name>
<feature type="transmembrane region" description="Helical" evidence="13">
    <location>
        <begin position="654"/>
        <end position="675"/>
    </location>
</feature>
<dbReference type="SFLD" id="SFLDF00027">
    <property type="entry name" value="p-type_atpase"/>
    <property type="match status" value="1"/>
</dbReference>
<keyword evidence="15" id="KW-0378">Hydrolase</keyword>
<evidence type="ECO:0000256" key="3">
    <source>
        <dbReference type="ARBA" id="ARBA00022553"/>
    </source>
</evidence>
<dbReference type="Gene3D" id="3.40.1110.10">
    <property type="entry name" value="Calcium-transporting ATPase, cytoplasmic domain N"/>
    <property type="match status" value="1"/>
</dbReference>
<feature type="transmembrane region" description="Helical" evidence="13">
    <location>
        <begin position="589"/>
        <end position="609"/>
    </location>
</feature>
<dbReference type="GO" id="GO:0016020">
    <property type="term" value="C:membrane"/>
    <property type="evidence" value="ECO:0007669"/>
    <property type="project" value="UniProtKB-SubCell"/>
</dbReference>
<comment type="caution">
    <text evidence="15">The sequence shown here is derived from an EMBL/GenBank/DDBJ whole genome shotgun (WGS) entry which is preliminary data.</text>
</comment>
<dbReference type="Gene3D" id="3.40.50.1000">
    <property type="entry name" value="HAD superfamily/HAD-like"/>
    <property type="match status" value="1"/>
</dbReference>
<keyword evidence="11 13" id="KW-0472">Membrane</keyword>
<feature type="compositionally biased region" description="Polar residues" evidence="12">
    <location>
        <begin position="1"/>
        <end position="13"/>
    </location>
</feature>
<dbReference type="SUPFAM" id="SSF81653">
    <property type="entry name" value="Calcium ATPase, transduction domain A"/>
    <property type="match status" value="1"/>
</dbReference>
<evidence type="ECO:0000256" key="2">
    <source>
        <dbReference type="ARBA" id="ARBA00008804"/>
    </source>
</evidence>
<keyword evidence="4 13" id="KW-0812">Transmembrane</keyword>
<evidence type="ECO:0000256" key="8">
    <source>
        <dbReference type="ARBA" id="ARBA00022842"/>
    </source>
</evidence>
<organism evidence="15 16">
    <name type="scientific">Burkholderia contaminans</name>
    <dbReference type="NCBI Taxonomy" id="488447"/>
    <lineage>
        <taxon>Bacteria</taxon>
        <taxon>Pseudomonadati</taxon>
        <taxon>Pseudomonadota</taxon>
        <taxon>Betaproteobacteria</taxon>
        <taxon>Burkholderiales</taxon>
        <taxon>Burkholderiaceae</taxon>
        <taxon>Burkholderia</taxon>
        <taxon>Burkholderia cepacia complex</taxon>
    </lineage>
</organism>
<feature type="domain" description="Cation-transporting P-type ATPase N-terminal" evidence="14">
    <location>
        <begin position="3"/>
        <end position="65"/>
    </location>
</feature>
<proteinExistence type="inferred from homology"/>
<dbReference type="EMBL" id="QTQX01000031">
    <property type="protein sequence ID" value="RQT18965.1"/>
    <property type="molecule type" value="Genomic_DNA"/>
</dbReference>